<accession>A0A2T7PAC7</accession>
<evidence type="ECO:0000313" key="7">
    <source>
        <dbReference type="Proteomes" id="UP000245119"/>
    </source>
</evidence>
<dbReference type="Pfam" id="PF08616">
    <property type="entry name" value="SPA"/>
    <property type="match status" value="1"/>
</dbReference>
<sequence length="355" mass="40087">MAASVELKAAGLVEKDKNGDVLWSWSYPSMSSQEREYAQRKAGLENEHPDSVNYVFCQWRQVWYYILRADFNGCSDVASLTQVTEVALVLMARDFNPEKYETLCQIFLHRYRLTGNPVSVLEGYLSVVTRGTCPNDENGKFSSGDYDKRQSYAKVCLKEMIQTFGVEIIFIYTAMLLKKRILVYCPQHSLGQLLSYTRSIPAFAWHRQNWNIVFPYVHLLEPEVEDLVTASHFVAGVTESSAEGRLELYDLFVNIPNSKISITPSAKENFAMGKLHKDIAVMMMQLAEGEATDQDIVKEVASKTKELLNNLMTLATPGQDGKLSLSLETLRARKMPPATENFLFSLAASEGFVQL</sequence>
<evidence type="ECO:0000313" key="6">
    <source>
        <dbReference type="EMBL" id="PVD30361.1"/>
    </source>
</evidence>
<evidence type="ECO:0000256" key="1">
    <source>
        <dbReference type="ARBA" id="ARBA00004603"/>
    </source>
</evidence>
<proteinExistence type="inferred from homology"/>
<dbReference type="GO" id="GO:2000641">
    <property type="term" value="P:regulation of early endosome to late endosome transport"/>
    <property type="evidence" value="ECO:0007669"/>
    <property type="project" value="TreeGrafter"/>
</dbReference>
<dbReference type="PANTHER" id="PTHR28544:SF1">
    <property type="entry name" value="DENN DOMAIN-CONTAINING PROTEIN 10-RELATED"/>
    <property type="match status" value="1"/>
</dbReference>
<dbReference type="GO" id="GO:0005770">
    <property type="term" value="C:late endosome"/>
    <property type="evidence" value="ECO:0007669"/>
    <property type="project" value="UniProtKB-SubCell"/>
</dbReference>
<evidence type="ECO:0000256" key="2">
    <source>
        <dbReference type="ARBA" id="ARBA00008641"/>
    </source>
</evidence>
<dbReference type="PANTHER" id="PTHR28544">
    <property type="entry name" value="PROTEIN FAM45A-RELATED"/>
    <property type="match status" value="1"/>
</dbReference>
<protein>
    <recommendedName>
        <fullName evidence="5">UDENN domain-containing protein</fullName>
    </recommendedName>
</protein>
<keyword evidence="7" id="KW-1185">Reference proteome</keyword>
<evidence type="ECO:0000256" key="4">
    <source>
        <dbReference type="ARBA" id="ARBA00022753"/>
    </source>
</evidence>
<dbReference type="AlphaFoldDB" id="A0A2T7PAC7"/>
<dbReference type="STRING" id="400727.A0A2T7PAC7"/>
<gene>
    <name evidence="6" type="ORF">C0Q70_09625</name>
</gene>
<comment type="similarity">
    <text evidence="2">Belongs to the DENND10 family.</text>
</comment>
<evidence type="ECO:0000259" key="5">
    <source>
        <dbReference type="PROSITE" id="PS50211"/>
    </source>
</evidence>
<dbReference type="OMA" id="HKDIAMF"/>
<dbReference type="EMBL" id="PZQS01000005">
    <property type="protein sequence ID" value="PVD30361.1"/>
    <property type="molecule type" value="Genomic_DNA"/>
</dbReference>
<dbReference type="PROSITE" id="PS50211">
    <property type="entry name" value="DENN"/>
    <property type="match status" value="1"/>
</dbReference>
<reference evidence="6 7" key="1">
    <citation type="submission" date="2018-04" db="EMBL/GenBank/DDBJ databases">
        <title>The genome of golden apple snail Pomacea canaliculata provides insight into stress tolerance and invasive adaptation.</title>
        <authorList>
            <person name="Liu C."/>
            <person name="Liu B."/>
            <person name="Ren Y."/>
            <person name="Zhang Y."/>
            <person name="Wang H."/>
            <person name="Li S."/>
            <person name="Jiang F."/>
            <person name="Yin L."/>
            <person name="Zhang G."/>
            <person name="Qian W."/>
            <person name="Fan W."/>
        </authorList>
    </citation>
    <scope>NUCLEOTIDE SEQUENCE [LARGE SCALE GENOMIC DNA]</scope>
    <source>
        <strain evidence="6">SZHN2017</strain>
        <tissue evidence="6">Muscle</tissue>
    </source>
</reference>
<dbReference type="InterPro" id="IPR042431">
    <property type="entry name" value="FAM45"/>
</dbReference>
<organism evidence="6 7">
    <name type="scientific">Pomacea canaliculata</name>
    <name type="common">Golden apple snail</name>
    <dbReference type="NCBI Taxonomy" id="400727"/>
    <lineage>
        <taxon>Eukaryota</taxon>
        <taxon>Metazoa</taxon>
        <taxon>Spiralia</taxon>
        <taxon>Lophotrochozoa</taxon>
        <taxon>Mollusca</taxon>
        <taxon>Gastropoda</taxon>
        <taxon>Caenogastropoda</taxon>
        <taxon>Architaenioglossa</taxon>
        <taxon>Ampullarioidea</taxon>
        <taxon>Ampullariidae</taxon>
        <taxon>Pomacea</taxon>
    </lineage>
</organism>
<keyword evidence="4" id="KW-0967">Endosome</keyword>
<feature type="domain" description="UDENN" evidence="5">
    <location>
        <begin position="1"/>
        <end position="355"/>
    </location>
</feature>
<dbReference type="Proteomes" id="UP000245119">
    <property type="component" value="Linkage Group LG5"/>
</dbReference>
<dbReference type="OrthoDB" id="66409at2759"/>
<keyword evidence="3" id="KW-0344">Guanine-nucleotide releasing factor</keyword>
<evidence type="ECO:0000256" key="3">
    <source>
        <dbReference type="ARBA" id="ARBA00022658"/>
    </source>
</evidence>
<dbReference type="GO" id="GO:0031267">
    <property type="term" value="F:small GTPase binding"/>
    <property type="evidence" value="ECO:0007669"/>
    <property type="project" value="TreeGrafter"/>
</dbReference>
<dbReference type="InterPro" id="IPR037516">
    <property type="entry name" value="Tripartite_DENN"/>
</dbReference>
<comment type="caution">
    <text evidence="6">The sequence shown here is derived from an EMBL/GenBank/DDBJ whole genome shotgun (WGS) entry which is preliminary data.</text>
</comment>
<dbReference type="GO" id="GO:0015031">
    <property type="term" value="P:protein transport"/>
    <property type="evidence" value="ECO:0007669"/>
    <property type="project" value="TreeGrafter"/>
</dbReference>
<name>A0A2T7PAC7_POMCA</name>
<comment type="subcellular location">
    <subcellularLocation>
        <location evidence="1">Late endosome</location>
    </subcellularLocation>
</comment>
<dbReference type="GO" id="GO:0005085">
    <property type="term" value="F:guanyl-nucleotide exchange factor activity"/>
    <property type="evidence" value="ECO:0007669"/>
    <property type="project" value="UniProtKB-KW"/>
</dbReference>